<accession>A0A0H2LSF5</accession>
<evidence type="ECO:0000313" key="6">
    <source>
        <dbReference type="Proteomes" id="UP000035170"/>
    </source>
</evidence>
<dbReference type="EMBL" id="JZWI01000048">
    <property type="protein sequence ID" value="KLN52636.1"/>
    <property type="molecule type" value="Genomic_DNA"/>
</dbReference>
<feature type="chain" id="PRO_5002596438" evidence="3">
    <location>
        <begin position="29"/>
        <end position="147"/>
    </location>
</feature>
<reference evidence="5 6" key="1">
    <citation type="submission" date="2015-03" db="EMBL/GenBank/DDBJ databases">
        <title>Genome sequence of Variovorax paradoxus TBEA6.</title>
        <authorList>
            <person name="Poehlein A."/>
            <person name="Schuldes J."/>
            <person name="Wuebbeler J.H."/>
            <person name="Hiessl S."/>
            <person name="Steinbuechel A."/>
            <person name="Daniel R."/>
        </authorList>
    </citation>
    <scope>NUCLEOTIDE SEQUENCE [LARGE SCALE GENOMIC DNA]</scope>
    <source>
        <strain evidence="5 6">TBEA6</strain>
    </source>
</reference>
<gene>
    <name evidence="5" type="ORF">VPARA_62600</name>
</gene>
<feature type="signal peptide" evidence="3">
    <location>
        <begin position="1"/>
        <end position="28"/>
    </location>
</feature>
<evidence type="ECO:0000256" key="1">
    <source>
        <dbReference type="ARBA" id="ARBA00022729"/>
    </source>
</evidence>
<protein>
    <submittedName>
        <fullName evidence="5">SmpA / OmlA family protein</fullName>
    </submittedName>
</protein>
<dbReference type="GO" id="GO:0019867">
    <property type="term" value="C:outer membrane"/>
    <property type="evidence" value="ECO:0007669"/>
    <property type="project" value="InterPro"/>
</dbReference>
<dbReference type="RefSeq" id="WP_047787349.1">
    <property type="nucleotide sequence ID" value="NZ_JZWI01000048.1"/>
</dbReference>
<comment type="caution">
    <text evidence="5">The sequence shown here is derived from an EMBL/GenBank/DDBJ whole genome shotgun (WGS) entry which is preliminary data.</text>
</comment>
<feature type="domain" description="Outer membrane protein assembly factor BamE" evidence="4">
    <location>
        <begin position="68"/>
        <end position="133"/>
    </location>
</feature>
<dbReference type="Proteomes" id="UP000035170">
    <property type="component" value="Unassembled WGS sequence"/>
</dbReference>
<organism evidence="5 6">
    <name type="scientific">Variovorax paradoxus</name>
    <dbReference type="NCBI Taxonomy" id="34073"/>
    <lineage>
        <taxon>Bacteria</taxon>
        <taxon>Pseudomonadati</taxon>
        <taxon>Pseudomonadota</taxon>
        <taxon>Betaproteobacteria</taxon>
        <taxon>Burkholderiales</taxon>
        <taxon>Comamonadaceae</taxon>
        <taxon>Variovorax</taxon>
    </lineage>
</organism>
<dbReference type="Gene3D" id="3.30.1450.10">
    <property type="match status" value="1"/>
</dbReference>
<dbReference type="InterPro" id="IPR007450">
    <property type="entry name" value="BamE_dom"/>
</dbReference>
<keyword evidence="6" id="KW-1185">Reference proteome</keyword>
<dbReference type="Pfam" id="PF04355">
    <property type="entry name" value="BamE"/>
    <property type="match status" value="1"/>
</dbReference>
<evidence type="ECO:0000259" key="4">
    <source>
        <dbReference type="Pfam" id="PF04355"/>
    </source>
</evidence>
<evidence type="ECO:0000313" key="5">
    <source>
        <dbReference type="EMBL" id="KLN52636.1"/>
    </source>
</evidence>
<evidence type="ECO:0000256" key="3">
    <source>
        <dbReference type="SAM" id="SignalP"/>
    </source>
</evidence>
<proteinExistence type="predicted"/>
<name>A0A0H2LSF5_VARPD</name>
<dbReference type="InterPro" id="IPR037873">
    <property type="entry name" value="BamE-like"/>
</dbReference>
<keyword evidence="2" id="KW-0472">Membrane</keyword>
<dbReference type="PATRIC" id="fig|34073.19.peg.6439"/>
<dbReference type="AlphaFoldDB" id="A0A0H2LSF5"/>
<evidence type="ECO:0000256" key="2">
    <source>
        <dbReference type="ARBA" id="ARBA00023136"/>
    </source>
</evidence>
<sequence>MKKTPHASPTVAAFALAAALLGAATHVAARDNPVDPVSNPDKLDYRDVEARRPDFKEPFLRDGIVSRPEHFREIKPGINQAQVLAVLGQALRQQRGALGTEWDYQFKFQMPQSANYLVCQYKVVFDDGQTVRSAAWRRRQCLDLIPH</sequence>
<keyword evidence="1 3" id="KW-0732">Signal</keyword>